<accession>V2UTU4</accession>
<evidence type="ECO:0000313" key="2">
    <source>
        <dbReference type="Proteomes" id="UP000018418"/>
    </source>
</evidence>
<protein>
    <recommendedName>
        <fullName evidence="3">2'-5' RNA ligase</fullName>
    </recommendedName>
</protein>
<dbReference type="Proteomes" id="UP000018418">
    <property type="component" value="Unassembled WGS sequence"/>
</dbReference>
<dbReference type="PATRIC" id="fig|1341683.3.peg.1116"/>
<sequence>MFLQPNSRTFASLDADYSDWHKGRDQFSLWYLEIDDPACSEYLKQIQQQFQSYLYMPNRRRWHITLFVCGFWQSPFHLQHLPDHFHERQLEQQIELLQQLQVNTFELKLGRVRSFQSALFVDVIDEQNILLQLRRCFWPVAKEIDAIIYCPHVTLGLYRDEFAANPILEQIEQIPVQPWTVKFRYLTFGSYQARQLQGELSAHYHFHLG</sequence>
<dbReference type="Pfam" id="PF13563">
    <property type="entry name" value="2_5_RNA_ligase2"/>
    <property type="match status" value="1"/>
</dbReference>
<comment type="caution">
    <text evidence="1">The sequence shown here is derived from an EMBL/GenBank/DDBJ whole genome shotgun (WGS) entry which is preliminary data.</text>
</comment>
<dbReference type="Gene3D" id="3.90.1140.10">
    <property type="entry name" value="Cyclic phosphodiesterase"/>
    <property type="match status" value="1"/>
</dbReference>
<dbReference type="InterPro" id="IPR009097">
    <property type="entry name" value="Cyclic_Pdiesterase"/>
</dbReference>
<proteinExistence type="predicted"/>
<reference evidence="1 2" key="1">
    <citation type="submission" date="2013-10" db="EMBL/GenBank/DDBJ databases">
        <title>The Genome Sequence of Acinetobacter brisouii CIP 110357.</title>
        <authorList>
            <consortium name="The Broad Institute Genomics Platform"/>
            <consortium name="The Broad Institute Genome Sequencing Center for Infectious Disease"/>
            <person name="Cerqueira G."/>
            <person name="Feldgarden M."/>
            <person name="Courvalin P."/>
            <person name="Grillot-Courvalin C."/>
            <person name="Clermont D."/>
            <person name="Rocha E."/>
            <person name="Yoon E.-J."/>
            <person name="Nemec A."/>
            <person name="Young S.K."/>
            <person name="Zeng Q."/>
            <person name="Gargeya S."/>
            <person name="Fitzgerald M."/>
            <person name="Abouelleil A."/>
            <person name="Alvarado L."/>
            <person name="Berlin A.M."/>
            <person name="Chapman S.B."/>
            <person name="Gainer-Dewar J."/>
            <person name="Goldberg J."/>
            <person name="Gnerre S."/>
            <person name="Griggs A."/>
            <person name="Gujja S."/>
            <person name="Hansen M."/>
            <person name="Howarth C."/>
            <person name="Imamovic A."/>
            <person name="Ireland A."/>
            <person name="Larimer J."/>
            <person name="McCowan C."/>
            <person name="Murphy C."/>
            <person name="Pearson M."/>
            <person name="Poon T.W."/>
            <person name="Priest M."/>
            <person name="Roberts A."/>
            <person name="Saif S."/>
            <person name="Shea T."/>
            <person name="Sykes S."/>
            <person name="Wortman J."/>
            <person name="Nusbaum C."/>
            <person name="Birren B."/>
        </authorList>
    </citation>
    <scope>NUCLEOTIDE SEQUENCE [LARGE SCALE GENOMIC DNA]</scope>
    <source>
        <strain evidence="1 2">CIP 110357</strain>
    </source>
</reference>
<dbReference type="EMBL" id="AYEU01000004">
    <property type="protein sequence ID" value="ESK52031.1"/>
    <property type="molecule type" value="Genomic_DNA"/>
</dbReference>
<keyword evidence="2" id="KW-1185">Reference proteome</keyword>
<gene>
    <name evidence="1" type="ORF">P255_01127</name>
</gene>
<evidence type="ECO:0008006" key="3">
    <source>
        <dbReference type="Google" id="ProtNLM"/>
    </source>
</evidence>
<dbReference type="HOGENOM" id="CLU_097064_0_0_6"/>
<organism evidence="1 2">
    <name type="scientific">Acinetobacter brisouii CIP 110357</name>
    <dbReference type="NCBI Taxonomy" id="1341683"/>
    <lineage>
        <taxon>Bacteria</taxon>
        <taxon>Pseudomonadati</taxon>
        <taxon>Pseudomonadota</taxon>
        <taxon>Gammaproteobacteria</taxon>
        <taxon>Moraxellales</taxon>
        <taxon>Moraxellaceae</taxon>
        <taxon>Acinetobacter</taxon>
    </lineage>
</organism>
<dbReference type="OrthoDB" id="5540889at2"/>
<dbReference type="RefSeq" id="WP_004901333.1">
    <property type="nucleotide sequence ID" value="NZ_BBTI01000012.1"/>
</dbReference>
<dbReference type="STRING" id="396323.VH98_06690"/>
<dbReference type="SUPFAM" id="SSF55144">
    <property type="entry name" value="LigT-like"/>
    <property type="match status" value="1"/>
</dbReference>
<name>V2UTU4_9GAMM</name>
<evidence type="ECO:0000313" key="1">
    <source>
        <dbReference type="EMBL" id="ESK52031.1"/>
    </source>
</evidence>
<dbReference type="AlphaFoldDB" id="V2UTU4"/>